<reference evidence="2" key="1">
    <citation type="submission" date="2022-11" db="UniProtKB">
        <authorList>
            <consortium name="WormBaseParasite"/>
        </authorList>
    </citation>
    <scope>IDENTIFICATION</scope>
</reference>
<evidence type="ECO:0000313" key="1">
    <source>
        <dbReference type="Proteomes" id="UP000887574"/>
    </source>
</evidence>
<keyword evidence="1" id="KW-1185">Reference proteome</keyword>
<sequence length="137" mass="15930">MVNDHAFQHEIVAPFMENLLITSLRSGLRLSNAKRVHNLKLEERFVRRQTQLKRRGISADVSYGFLLLDAEILLRRNTYVKKEYSPATPFLKNWDLQNKVFVYQPIQTAALQPASSTESVYEYSSSRWSRGVPRLCN</sequence>
<dbReference type="Proteomes" id="UP000887574">
    <property type="component" value="Unplaced"/>
</dbReference>
<organism evidence="1 2">
    <name type="scientific">Ditylenchus dipsaci</name>
    <dbReference type="NCBI Taxonomy" id="166011"/>
    <lineage>
        <taxon>Eukaryota</taxon>
        <taxon>Metazoa</taxon>
        <taxon>Ecdysozoa</taxon>
        <taxon>Nematoda</taxon>
        <taxon>Chromadorea</taxon>
        <taxon>Rhabditida</taxon>
        <taxon>Tylenchina</taxon>
        <taxon>Tylenchomorpha</taxon>
        <taxon>Sphaerularioidea</taxon>
        <taxon>Anguinidae</taxon>
        <taxon>Anguininae</taxon>
        <taxon>Ditylenchus</taxon>
    </lineage>
</organism>
<proteinExistence type="predicted"/>
<dbReference type="AlphaFoldDB" id="A0A915DDY1"/>
<protein>
    <submittedName>
        <fullName evidence="2">Uncharacterized protein</fullName>
    </submittedName>
</protein>
<dbReference type="WBParaSite" id="jg18589">
    <property type="protein sequence ID" value="jg18589"/>
    <property type="gene ID" value="jg18589"/>
</dbReference>
<name>A0A915DDY1_9BILA</name>
<accession>A0A915DDY1</accession>
<evidence type="ECO:0000313" key="2">
    <source>
        <dbReference type="WBParaSite" id="jg18589"/>
    </source>
</evidence>